<evidence type="ECO:0000259" key="9">
    <source>
        <dbReference type="Pfam" id="PF02771"/>
    </source>
</evidence>
<evidence type="ECO:0000256" key="2">
    <source>
        <dbReference type="ARBA" id="ARBA00009347"/>
    </source>
</evidence>
<dbReference type="InterPro" id="IPR006089">
    <property type="entry name" value="Acyl-CoA_DH_CS"/>
</dbReference>
<dbReference type="AlphaFoldDB" id="A0A4Q1JK68"/>
<dbReference type="FunFam" id="1.10.540.10:FF:000002">
    <property type="entry name" value="Acyl-CoA dehydrogenase FadE19"/>
    <property type="match status" value="1"/>
</dbReference>
<dbReference type="PROSITE" id="PS00072">
    <property type="entry name" value="ACYL_COA_DH_1"/>
    <property type="match status" value="1"/>
</dbReference>
<dbReference type="GO" id="GO:0050660">
    <property type="term" value="F:flavin adenine dinucleotide binding"/>
    <property type="evidence" value="ECO:0007669"/>
    <property type="project" value="InterPro"/>
</dbReference>
<dbReference type="FunFam" id="1.20.140.10:FF:000004">
    <property type="entry name" value="Acyl-CoA dehydrogenase FadE25"/>
    <property type="match status" value="1"/>
</dbReference>
<dbReference type="Gene3D" id="1.10.540.10">
    <property type="entry name" value="Acyl-CoA dehydrogenase/oxidase, N-terminal domain"/>
    <property type="match status" value="1"/>
</dbReference>
<evidence type="ECO:0000256" key="5">
    <source>
        <dbReference type="ARBA" id="ARBA00023002"/>
    </source>
</evidence>
<protein>
    <submittedName>
        <fullName evidence="10">Acyl-CoA dehydrogenase</fullName>
    </submittedName>
</protein>
<dbReference type="PANTHER" id="PTHR43884:SF12">
    <property type="entry name" value="ISOVALERYL-COA DEHYDROGENASE, MITOCHONDRIAL-RELATED"/>
    <property type="match status" value="1"/>
</dbReference>
<organism evidence="10 11">
    <name type="scientific">Ancylomarina salipaludis</name>
    <dbReference type="NCBI Taxonomy" id="2501299"/>
    <lineage>
        <taxon>Bacteria</taxon>
        <taxon>Pseudomonadati</taxon>
        <taxon>Bacteroidota</taxon>
        <taxon>Bacteroidia</taxon>
        <taxon>Marinilabiliales</taxon>
        <taxon>Marinifilaceae</taxon>
        <taxon>Ancylomarina</taxon>
    </lineage>
</organism>
<evidence type="ECO:0000256" key="6">
    <source>
        <dbReference type="RuleBase" id="RU362125"/>
    </source>
</evidence>
<comment type="cofactor">
    <cofactor evidence="1 6">
        <name>FAD</name>
        <dbReference type="ChEBI" id="CHEBI:57692"/>
    </cofactor>
</comment>
<evidence type="ECO:0000259" key="7">
    <source>
        <dbReference type="Pfam" id="PF00441"/>
    </source>
</evidence>
<proteinExistence type="inferred from homology"/>
<keyword evidence="4 6" id="KW-0274">FAD</keyword>
<evidence type="ECO:0000313" key="11">
    <source>
        <dbReference type="Proteomes" id="UP000289703"/>
    </source>
</evidence>
<reference evidence="10 11" key="1">
    <citation type="submission" date="2019-01" db="EMBL/GenBank/DDBJ databases">
        <title>Ancylomarina salipaludis sp. nov., isolated from a salt marsh.</title>
        <authorList>
            <person name="Yoon J.-H."/>
        </authorList>
    </citation>
    <scope>NUCLEOTIDE SEQUENCE [LARGE SCALE GENOMIC DNA]</scope>
    <source>
        <strain evidence="10 11">SHSM-M15</strain>
    </source>
</reference>
<dbReference type="GO" id="GO:0003995">
    <property type="term" value="F:acyl-CoA dehydrogenase activity"/>
    <property type="evidence" value="ECO:0007669"/>
    <property type="project" value="InterPro"/>
</dbReference>
<accession>A0A4Q1JK68</accession>
<name>A0A4Q1JK68_9BACT</name>
<dbReference type="InterPro" id="IPR009100">
    <property type="entry name" value="AcylCoA_DH/oxidase_NM_dom_sf"/>
</dbReference>
<dbReference type="EMBL" id="SAXA01000009">
    <property type="protein sequence ID" value="RXQ92950.1"/>
    <property type="molecule type" value="Genomic_DNA"/>
</dbReference>
<dbReference type="Pfam" id="PF02771">
    <property type="entry name" value="Acyl-CoA_dh_N"/>
    <property type="match status" value="1"/>
</dbReference>
<evidence type="ECO:0000256" key="3">
    <source>
        <dbReference type="ARBA" id="ARBA00022630"/>
    </source>
</evidence>
<keyword evidence="3 6" id="KW-0285">Flavoprotein</keyword>
<dbReference type="Proteomes" id="UP000289703">
    <property type="component" value="Unassembled WGS sequence"/>
</dbReference>
<evidence type="ECO:0000259" key="8">
    <source>
        <dbReference type="Pfam" id="PF02770"/>
    </source>
</evidence>
<feature type="domain" description="Acyl-CoA dehydrogenase/oxidase C-terminal" evidence="7">
    <location>
        <begin position="231"/>
        <end position="379"/>
    </location>
</feature>
<evidence type="ECO:0000256" key="4">
    <source>
        <dbReference type="ARBA" id="ARBA00022827"/>
    </source>
</evidence>
<feature type="domain" description="Acyl-CoA dehydrogenase/oxidase N-terminal" evidence="9">
    <location>
        <begin position="7"/>
        <end position="118"/>
    </location>
</feature>
<feature type="domain" description="Acyl-CoA oxidase/dehydrogenase middle" evidence="8">
    <location>
        <begin position="122"/>
        <end position="219"/>
    </location>
</feature>
<comment type="similarity">
    <text evidence="2 6">Belongs to the acyl-CoA dehydrogenase family.</text>
</comment>
<dbReference type="RefSeq" id="WP_129254681.1">
    <property type="nucleotide sequence ID" value="NZ_SAXA01000009.1"/>
</dbReference>
<dbReference type="InterPro" id="IPR013786">
    <property type="entry name" value="AcylCoA_DH/ox_N"/>
</dbReference>
<keyword evidence="11" id="KW-1185">Reference proteome</keyword>
<gene>
    <name evidence="10" type="ORF">EO244_10760</name>
</gene>
<dbReference type="InterPro" id="IPR037069">
    <property type="entry name" value="AcylCoA_DH/ox_N_sf"/>
</dbReference>
<keyword evidence="5 6" id="KW-0560">Oxidoreductase</keyword>
<dbReference type="InterPro" id="IPR006091">
    <property type="entry name" value="Acyl-CoA_Oxase/DH_mid-dom"/>
</dbReference>
<dbReference type="SUPFAM" id="SSF47203">
    <property type="entry name" value="Acyl-CoA dehydrogenase C-terminal domain-like"/>
    <property type="match status" value="1"/>
</dbReference>
<comment type="caution">
    <text evidence="10">The sequence shown here is derived from an EMBL/GenBank/DDBJ whole genome shotgun (WGS) entry which is preliminary data.</text>
</comment>
<dbReference type="Pfam" id="PF02770">
    <property type="entry name" value="Acyl-CoA_dh_M"/>
    <property type="match status" value="1"/>
</dbReference>
<dbReference type="OrthoDB" id="9802867at2"/>
<evidence type="ECO:0000313" key="10">
    <source>
        <dbReference type="EMBL" id="RXQ92950.1"/>
    </source>
</evidence>
<sequence>MNPYTNKEHEALRLRVREFAETEVKALAADLDEKEEFSAQLTRRMGELGLFGIYIPQKYGGQGKDYLSLLIAVEELARVDASQASTLAAHNSLGIGPVYHFGTEEQKQNFLPPLTTGEHVWAFGLTEENAGSDSRGTQSRAELINENWLINGTKKFISNASSQSSLGVTLQVITDEKEGEKELSVILVERKTGGFKAESIKGKMMWRASDTGELSFENCQVPKSNLLGELGQGAKIMLKTLDSGRLTIAAMGLGLAQGAYEEALKYANKREQFGKPIVNFQAIAFKLADMATKIEAARSLLYQACWLKDNGYEFGKHAAMAKLFCSEIAREVATEAVQIHGAHGLLKSSEVERFYRDQRMLEIGEGTSEILRLVISRHITSKKVKVEDDKARLVCSDN</sequence>
<dbReference type="InterPro" id="IPR036250">
    <property type="entry name" value="AcylCo_DH-like_C"/>
</dbReference>
<dbReference type="InterPro" id="IPR009075">
    <property type="entry name" value="AcylCo_DH/oxidase_C"/>
</dbReference>
<dbReference type="PIRSF" id="PIRSF016578">
    <property type="entry name" value="HsaA"/>
    <property type="match status" value="1"/>
</dbReference>
<evidence type="ECO:0000256" key="1">
    <source>
        <dbReference type="ARBA" id="ARBA00001974"/>
    </source>
</evidence>
<dbReference type="InterPro" id="IPR046373">
    <property type="entry name" value="Acyl-CoA_Oxase/DH_mid-dom_sf"/>
</dbReference>
<dbReference type="Gene3D" id="1.20.140.10">
    <property type="entry name" value="Butyryl-CoA Dehydrogenase, subunit A, domain 3"/>
    <property type="match status" value="1"/>
</dbReference>
<dbReference type="Pfam" id="PF00441">
    <property type="entry name" value="Acyl-CoA_dh_1"/>
    <property type="match status" value="1"/>
</dbReference>
<dbReference type="SUPFAM" id="SSF56645">
    <property type="entry name" value="Acyl-CoA dehydrogenase NM domain-like"/>
    <property type="match status" value="1"/>
</dbReference>
<dbReference type="Gene3D" id="2.40.110.10">
    <property type="entry name" value="Butyryl-CoA Dehydrogenase, subunit A, domain 2"/>
    <property type="match status" value="1"/>
</dbReference>
<dbReference type="PANTHER" id="PTHR43884">
    <property type="entry name" value="ACYL-COA DEHYDROGENASE"/>
    <property type="match status" value="1"/>
</dbReference>